<dbReference type="GeneID" id="3500052"/>
<feature type="compositionally biased region" description="Acidic residues" evidence="2">
    <location>
        <begin position="454"/>
        <end position="475"/>
    </location>
</feature>
<organism evidence="4 5">
    <name type="scientific">Theileria parva</name>
    <name type="common">East coast fever infection agent</name>
    <dbReference type="NCBI Taxonomy" id="5875"/>
    <lineage>
        <taxon>Eukaryota</taxon>
        <taxon>Sar</taxon>
        <taxon>Alveolata</taxon>
        <taxon>Apicomplexa</taxon>
        <taxon>Aconoidasida</taxon>
        <taxon>Piroplasmida</taxon>
        <taxon>Theileriidae</taxon>
        <taxon>Theileria</taxon>
    </lineage>
</organism>
<reference evidence="4 5" key="1">
    <citation type="journal article" date="2005" name="Science">
        <title>Genome sequence of Theileria parva, a bovine pathogen that transforms lymphocytes.</title>
        <authorList>
            <person name="Gardner M.J."/>
            <person name="Bishop R."/>
            <person name="Shah T."/>
            <person name="de Villiers E.P."/>
            <person name="Carlton J.M."/>
            <person name="Hall N."/>
            <person name="Ren Q."/>
            <person name="Paulsen I.T."/>
            <person name="Pain A."/>
            <person name="Berriman M."/>
            <person name="Wilson R.J.M."/>
            <person name="Sato S."/>
            <person name="Ralph S.A."/>
            <person name="Mann D.J."/>
            <person name="Xiong Z."/>
            <person name="Shallom S.J."/>
            <person name="Weidman J."/>
            <person name="Jiang L."/>
            <person name="Lynn J."/>
            <person name="Weaver B."/>
            <person name="Shoaibi A."/>
            <person name="Domingo A.R."/>
            <person name="Wasawo D."/>
            <person name="Crabtree J."/>
            <person name="Wortman J.R."/>
            <person name="Haas B."/>
            <person name="Angiuoli S.V."/>
            <person name="Creasy T.H."/>
            <person name="Lu C."/>
            <person name="Suh B."/>
            <person name="Silva J.C."/>
            <person name="Utterback T.R."/>
            <person name="Feldblyum T.V."/>
            <person name="Pertea M."/>
            <person name="Allen J."/>
            <person name="Nierman W.C."/>
            <person name="Taracha E.L.N."/>
            <person name="Salzberg S.L."/>
            <person name="White O.R."/>
            <person name="Fitzhugh H.A."/>
            <person name="Morzaria S."/>
            <person name="Venter J.C."/>
            <person name="Fraser C.M."/>
            <person name="Nene V."/>
        </authorList>
    </citation>
    <scope>NUCLEOTIDE SEQUENCE [LARGE SCALE GENOMIC DNA]</scope>
    <source>
        <strain evidence="4 5">Muguga</strain>
    </source>
</reference>
<feature type="compositionally biased region" description="Polar residues" evidence="2">
    <location>
        <begin position="441"/>
        <end position="453"/>
    </location>
</feature>
<evidence type="ECO:0000313" key="5">
    <source>
        <dbReference type="Proteomes" id="UP000001949"/>
    </source>
</evidence>
<dbReference type="Pfam" id="PF08158">
    <property type="entry name" value="SDA1_HEAT"/>
    <property type="match status" value="2"/>
</dbReference>
<dbReference type="GO" id="GO:0005730">
    <property type="term" value="C:nucleolus"/>
    <property type="evidence" value="ECO:0007669"/>
    <property type="project" value="UniProtKB-SubCell"/>
</dbReference>
<dbReference type="GO" id="GO:0000055">
    <property type="term" value="P:ribosomal large subunit export from nucleus"/>
    <property type="evidence" value="ECO:0007669"/>
    <property type="project" value="UniProtKB-UniRule"/>
</dbReference>
<dbReference type="PANTHER" id="PTHR12730:SF0">
    <property type="entry name" value="PROTEIN SDA1 HOMOLOG"/>
    <property type="match status" value="1"/>
</dbReference>
<evidence type="ECO:0000256" key="1">
    <source>
        <dbReference type="RuleBase" id="RU365057"/>
    </source>
</evidence>
<gene>
    <name evidence="4" type="ordered locus">TP03_0112</name>
</gene>
<dbReference type="InterPro" id="IPR027312">
    <property type="entry name" value="Sda1"/>
</dbReference>
<dbReference type="InParanoid" id="Q4N0K9"/>
<dbReference type="OMA" id="AYEKHAR"/>
<dbReference type="EMBL" id="AAGK01000005">
    <property type="protein sequence ID" value="EAN30847.1"/>
    <property type="molecule type" value="Genomic_DNA"/>
</dbReference>
<dbReference type="RefSeq" id="XP_763130.1">
    <property type="nucleotide sequence ID" value="XM_758037.1"/>
</dbReference>
<accession>Q4N0K9</accession>
<feature type="domain" description="SDA1 N-terminal" evidence="3">
    <location>
        <begin position="279"/>
        <end position="416"/>
    </location>
</feature>
<dbReference type="VEuPathDB" id="PiroplasmaDB:TpMuguga_03g00112"/>
<feature type="region of interest" description="Disordered" evidence="2">
    <location>
        <begin position="437"/>
        <end position="475"/>
    </location>
</feature>
<dbReference type="eggNOG" id="KOG2229">
    <property type="taxonomic scope" value="Eukaryota"/>
</dbReference>
<dbReference type="KEGG" id="tpv:TP03_0112"/>
<dbReference type="AlphaFoldDB" id="Q4N0K9"/>
<dbReference type="InterPro" id="IPR012977">
    <property type="entry name" value="SDA1_N"/>
</dbReference>
<dbReference type="STRING" id="5875.Q4N0K9"/>
<protein>
    <recommendedName>
        <fullName evidence="1">Protein SDA1</fullName>
    </recommendedName>
</protein>
<evidence type="ECO:0000313" key="4">
    <source>
        <dbReference type="EMBL" id="EAN30847.1"/>
    </source>
</evidence>
<comment type="similarity">
    <text evidence="1">Belongs to the SDA1 family.</text>
</comment>
<keyword evidence="1" id="KW-0653">Protein transport</keyword>
<dbReference type="InterPro" id="IPR016024">
    <property type="entry name" value="ARM-type_fold"/>
</dbReference>
<dbReference type="PANTHER" id="PTHR12730">
    <property type="entry name" value="HSDA/SDA1-RELATED"/>
    <property type="match status" value="1"/>
</dbReference>
<keyword evidence="1" id="KW-0539">Nucleus</keyword>
<feature type="domain" description="SDA1 N-terminal" evidence="3">
    <location>
        <begin position="105"/>
        <end position="266"/>
    </location>
</feature>
<feature type="region of interest" description="Disordered" evidence="2">
    <location>
        <begin position="71"/>
        <end position="92"/>
    </location>
</feature>
<evidence type="ECO:0000259" key="3">
    <source>
        <dbReference type="Pfam" id="PF08158"/>
    </source>
</evidence>
<keyword evidence="1" id="KW-0813">Transport</keyword>
<comment type="function">
    <text evidence="1">Required for 60S pre-ribosomal subunits export to the cytoplasm.</text>
</comment>
<keyword evidence="1" id="KW-0690">Ribosome biogenesis</keyword>
<evidence type="ECO:0000256" key="2">
    <source>
        <dbReference type="SAM" id="MobiDB-lite"/>
    </source>
</evidence>
<keyword evidence="5" id="KW-1185">Reference proteome</keyword>
<comment type="subcellular location">
    <subcellularLocation>
        <location evidence="1">Nucleus</location>
        <location evidence="1">Nucleolus</location>
    </subcellularLocation>
</comment>
<proteinExistence type="inferred from homology"/>
<sequence length="560" mass="64854">MLELEVLQNNIKKDPGANFDNFYHRYNEFISLFEIVKLTPQIYNSDFIKLLDFIINTISFYNNANNNSSYASDSTSSSTSSSTNGTNGISGDTVDTTGMSGLCINLINYVKENKNILNEKMRKLIINSTFNLRTKRQINLQTVIIEWLELLDLNDRQQRKKLFNFILKDLIILSKSADKSAVKEVETILFNNVKSSNSAVIRLLSCSIILEMCRRRIWNNSYILNSVVNTVTAPKQQNTKLLLLLTHFLIQSKNYYGIVFEEEEDDLGVGSGPNNIILDLNEPFELVTNLLQRVNSSYGNLTYANKITILKLVAAVISKFKLTYPQFYELINKYINHKQPHITKILLVLITSTHEQLSSQILTPIINNLLLNFVSHDRDENVIIIGITTIREMCRRVVDLLKSEELLSYLSEFKHKSKNVNINIKSALKLFKEFKRHPNPKQENGPHSQQDGDSYTDSDEKSDENSDVDDTVDESDEIFERRDRRLENKMSLKEEKKLKKRLAFSKNNKRQSLTNKIKLRNKPLLMTLQSRRVKQKLNANNKKISKIKKYFKSNKCRRHY</sequence>
<name>Q4N0K9_THEPA</name>
<dbReference type="GO" id="GO:0015031">
    <property type="term" value="P:protein transport"/>
    <property type="evidence" value="ECO:0007669"/>
    <property type="project" value="UniProtKB-KW"/>
</dbReference>
<dbReference type="SUPFAM" id="SSF48371">
    <property type="entry name" value="ARM repeat"/>
    <property type="match status" value="1"/>
</dbReference>
<comment type="caution">
    <text evidence="4">The sequence shown here is derived from an EMBL/GenBank/DDBJ whole genome shotgun (WGS) entry which is preliminary data.</text>
</comment>
<dbReference type="GO" id="GO:0042273">
    <property type="term" value="P:ribosomal large subunit biogenesis"/>
    <property type="evidence" value="ECO:0007669"/>
    <property type="project" value="UniProtKB-UniRule"/>
</dbReference>
<dbReference type="Proteomes" id="UP000001949">
    <property type="component" value="Unassembled WGS sequence"/>
</dbReference>